<accession>A0A413VVK0</accession>
<comment type="caution">
    <text evidence="3">The sequence shown here is derived from an EMBL/GenBank/DDBJ whole genome shotgun (WGS) entry which is preliminary data.</text>
</comment>
<dbReference type="InterPro" id="IPR036465">
    <property type="entry name" value="vWFA_dom_sf"/>
</dbReference>
<protein>
    <submittedName>
        <fullName evidence="3">DUF58 domain-containing protein</fullName>
    </submittedName>
</protein>
<name>A0A413VVK0_9BACE</name>
<keyword evidence="1" id="KW-1133">Transmembrane helix</keyword>
<reference evidence="3 4" key="1">
    <citation type="submission" date="2018-08" db="EMBL/GenBank/DDBJ databases">
        <title>A genome reference for cultivated species of the human gut microbiota.</title>
        <authorList>
            <person name="Zou Y."/>
            <person name="Xue W."/>
            <person name="Luo G."/>
        </authorList>
    </citation>
    <scope>NUCLEOTIDE SEQUENCE [LARGE SCALE GENOMIC DNA]</scope>
    <source>
        <strain evidence="3 4">AM40-30BH</strain>
    </source>
</reference>
<dbReference type="PANTHER" id="PTHR33608">
    <property type="entry name" value="BLL2464 PROTEIN"/>
    <property type="match status" value="1"/>
</dbReference>
<feature type="domain" description="DUF58" evidence="2">
    <location>
        <begin position="198"/>
        <end position="362"/>
    </location>
</feature>
<evidence type="ECO:0000313" key="4">
    <source>
        <dbReference type="Proteomes" id="UP000284379"/>
    </source>
</evidence>
<keyword evidence="1" id="KW-0472">Membrane</keyword>
<feature type="transmembrane region" description="Helical" evidence="1">
    <location>
        <begin position="7"/>
        <end position="25"/>
    </location>
</feature>
<dbReference type="PANTHER" id="PTHR33608:SF3">
    <property type="entry name" value="SLR2013 PROTEIN"/>
    <property type="match status" value="1"/>
</dbReference>
<dbReference type="RefSeq" id="WP_122200836.1">
    <property type="nucleotide sequence ID" value="NZ_CABJFV010000002.1"/>
</dbReference>
<dbReference type="Proteomes" id="UP000284379">
    <property type="component" value="Unassembled WGS sequence"/>
</dbReference>
<sequence length="437" mass="50432">MLFLSRRFYTFSILVILLLCGGYLFGSLFLLGQITLLLLALAVVADVFLLYRTKGIEASRACADRFSNGDNNEVKLRVESRYPFPVHLSVIDEVPVIFQQRDICFKLSLDSGQAKTIVYNLRPNHRGVYDFGMIRVFASTRLGLIERRLSCGKRQKIKVYPSYLMLHRYELLAMSDNLTELGIKKIRRVGHQTEFEQIKEYVKGDDYRTINWKASARRHQLMVNVYQDERSQQIYNVIDKGRVMQQAFQGVTLLDYAINASLVLSYVAMRKDDKAGLVTFNEHFDTFVPASKQAGQMQTLLESLYAQETTFGETDFSALCVHLAKHVNKRSLLVLYTNFGSLGSMNRQLAYLQQLSRQHRLLVVFFEDADLKEYISKKPVDTEGYYRQVIAEKFAYEKRLIVTTLKQNGIYSVLTTPDKLSIDVLNKYLEMKSRQLI</sequence>
<dbReference type="EMBL" id="QSGO01000002">
    <property type="protein sequence ID" value="RHB37551.1"/>
    <property type="molecule type" value="Genomic_DNA"/>
</dbReference>
<evidence type="ECO:0000256" key="1">
    <source>
        <dbReference type="SAM" id="Phobius"/>
    </source>
</evidence>
<organism evidence="3 4">
    <name type="scientific">Bacteroides nordii</name>
    <dbReference type="NCBI Taxonomy" id="291645"/>
    <lineage>
        <taxon>Bacteria</taxon>
        <taxon>Pseudomonadati</taxon>
        <taxon>Bacteroidota</taxon>
        <taxon>Bacteroidia</taxon>
        <taxon>Bacteroidales</taxon>
        <taxon>Bacteroidaceae</taxon>
        <taxon>Bacteroides</taxon>
    </lineage>
</organism>
<dbReference type="AlphaFoldDB" id="A0A413VVK0"/>
<keyword evidence="1" id="KW-0812">Transmembrane</keyword>
<evidence type="ECO:0000313" key="3">
    <source>
        <dbReference type="EMBL" id="RHB37551.1"/>
    </source>
</evidence>
<gene>
    <name evidence="3" type="ORF">DW888_02955</name>
</gene>
<dbReference type="SUPFAM" id="SSF53300">
    <property type="entry name" value="vWA-like"/>
    <property type="match status" value="1"/>
</dbReference>
<evidence type="ECO:0000259" key="2">
    <source>
        <dbReference type="Pfam" id="PF01882"/>
    </source>
</evidence>
<feature type="transmembrane region" description="Helical" evidence="1">
    <location>
        <begin position="31"/>
        <end position="51"/>
    </location>
</feature>
<dbReference type="Pfam" id="PF01882">
    <property type="entry name" value="DUF58"/>
    <property type="match status" value="1"/>
</dbReference>
<proteinExistence type="predicted"/>
<dbReference type="InterPro" id="IPR002881">
    <property type="entry name" value="DUF58"/>
</dbReference>